<evidence type="ECO:0000259" key="2">
    <source>
        <dbReference type="PROSITE" id="PS00036"/>
    </source>
</evidence>
<feature type="domain" description="BZIP" evidence="2">
    <location>
        <begin position="99"/>
        <end position="112"/>
    </location>
</feature>
<dbReference type="InterPro" id="IPR004827">
    <property type="entry name" value="bZIP"/>
</dbReference>
<proteinExistence type="predicted"/>
<dbReference type="Pfam" id="PF07716">
    <property type="entry name" value="bZIP_2"/>
    <property type="match status" value="1"/>
</dbReference>
<reference evidence="3 4" key="1">
    <citation type="submission" date="2024-05" db="EMBL/GenBank/DDBJ databases">
        <title>Culex pipiens pipiens assembly and annotation.</title>
        <authorList>
            <person name="Alout H."/>
            <person name="Durand T."/>
        </authorList>
    </citation>
    <scope>NUCLEOTIDE SEQUENCE [LARGE SCALE GENOMIC DNA]</scope>
    <source>
        <strain evidence="3">HA-2024</strain>
        <tissue evidence="3">Whole body</tissue>
    </source>
</reference>
<protein>
    <recommendedName>
        <fullName evidence="2">BZIP domain-containing protein</fullName>
    </recommendedName>
</protein>
<keyword evidence="4" id="KW-1185">Reference proteome</keyword>
<gene>
    <name evidence="3" type="ORF">pipiens_001329</name>
</gene>
<dbReference type="Gene3D" id="1.20.5.170">
    <property type="match status" value="2"/>
</dbReference>
<dbReference type="SUPFAM" id="SSF57959">
    <property type="entry name" value="Leucine zipper domain"/>
    <property type="match status" value="1"/>
</dbReference>
<evidence type="ECO:0000313" key="4">
    <source>
        <dbReference type="Proteomes" id="UP001562425"/>
    </source>
</evidence>
<feature type="compositionally biased region" description="Low complexity" evidence="1">
    <location>
        <begin position="261"/>
        <end position="273"/>
    </location>
</feature>
<dbReference type="AlphaFoldDB" id="A0ABD1D3L9"/>
<feature type="region of interest" description="Disordered" evidence="1">
    <location>
        <begin position="87"/>
        <end position="106"/>
    </location>
</feature>
<name>A0ABD1D3L9_CULPP</name>
<evidence type="ECO:0000313" key="3">
    <source>
        <dbReference type="EMBL" id="KAL1390314.1"/>
    </source>
</evidence>
<comment type="caution">
    <text evidence="3">The sequence shown here is derived from an EMBL/GenBank/DDBJ whole genome shotgun (WGS) entry which is preliminary data.</text>
</comment>
<feature type="compositionally biased region" description="Polar residues" evidence="1">
    <location>
        <begin position="93"/>
        <end position="106"/>
    </location>
</feature>
<feature type="compositionally biased region" description="Basic and acidic residues" evidence="1">
    <location>
        <begin position="408"/>
        <end position="426"/>
    </location>
</feature>
<sequence length="433" mass="49178">MVASQRYDEMTQQEAEEEATKVEEPISTVIQEEGGEEDGDDRLVIDEVEPPTTPRDAAKRKAPEEPTSGDYQVPVRYNANMARKFPGAENRTPEQQAVRQRNTVAARQSRAKMRIMEEMLTQEATDERTINEYMKERIAACFMYGNALRDVLQLEEADFWAEFQLVKDEYIAEPLRSLHVVPRTISDGQERAKKRKFLHNVIRRLVEVPAQTQAQQTDQQAPCLAEPTAFEEDELLYPVMSLTEDSSEDTNSRADSEDLHSTSLNLSKSSTSSSHKRRLDRVPDRMSQVSEAGRSELIIPVSYNSRMARAYPKEQVESRSPAERERREKNTLAARHSRAKMRALDELLHKEGQTAKEENARLKVEIAASFSYAGLLMERLGMPAVGINFMDVWDSAWQGEMGMASGEGIKDEPVDKELSADEAKMVEDDEIEE</sequence>
<dbReference type="InterPro" id="IPR046347">
    <property type="entry name" value="bZIP_sf"/>
</dbReference>
<accession>A0ABD1D3L9</accession>
<evidence type="ECO:0000256" key="1">
    <source>
        <dbReference type="SAM" id="MobiDB-lite"/>
    </source>
</evidence>
<feature type="compositionally biased region" description="Basic and acidic residues" evidence="1">
    <location>
        <begin position="250"/>
        <end position="260"/>
    </location>
</feature>
<dbReference type="GO" id="GO:0005634">
    <property type="term" value="C:nucleus"/>
    <property type="evidence" value="ECO:0007669"/>
    <property type="project" value="UniProtKB-ARBA"/>
</dbReference>
<organism evidence="3 4">
    <name type="scientific">Culex pipiens pipiens</name>
    <name type="common">Northern house mosquito</name>
    <dbReference type="NCBI Taxonomy" id="38569"/>
    <lineage>
        <taxon>Eukaryota</taxon>
        <taxon>Metazoa</taxon>
        <taxon>Ecdysozoa</taxon>
        <taxon>Arthropoda</taxon>
        <taxon>Hexapoda</taxon>
        <taxon>Insecta</taxon>
        <taxon>Pterygota</taxon>
        <taxon>Neoptera</taxon>
        <taxon>Endopterygota</taxon>
        <taxon>Diptera</taxon>
        <taxon>Nematocera</taxon>
        <taxon>Culicoidea</taxon>
        <taxon>Culicidae</taxon>
        <taxon>Culicinae</taxon>
        <taxon>Culicini</taxon>
        <taxon>Culex</taxon>
        <taxon>Culex</taxon>
    </lineage>
</organism>
<dbReference type="PROSITE" id="PS00036">
    <property type="entry name" value="BZIP_BASIC"/>
    <property type="match status" value="1"/>
</dbReference>
<feature type="region of interest" description="Disordered" evidence="1">
    <location>
        <begin position="1"/>
        <end position="72"/>
    </location>
</feature>
<feature type="region of interest" description="Disordered" evidence="1">
    <location>
        <begin position="310"/>
        <end position="330"/>
    </location>
</feature>
<dbReference type="Proteomes" id="UP001562425">
    <property type="component" value="Unassembled WGS sequence"/>
</dbReference>
<feature type="region of interest" description="Disordered" evidence="1">
    <location>
        <begin position="404"/>
        <end position="433"/>
    </location>
</feature>
<feature type="compositionally biased region" description="Basic and acidic residues" evidence="1">
    <location>
        <begin position="311"/>
        <end position="330"/>
    </location>
</feature>
<dbReference type="EMBL" id="JBEHCU010007926">
    <property type="protein sequence ID" value="KAL1390314.1"/>
    <property type="molecule type" value="Genomic_DNA"/>
</dbReference>
<feature type="region of interest" description="Disordered" evidence="1">
    <location>
        <begin position="243"/>
        <end position="293"/>
    </location>
</feature>